<name>G2YAI2_BOTF4</name>
<protein>
    <submittedName>
        <fullName evidence="1">Uncharacterized protein</fullName>
    </submittedName>
</protein>
<evidence type="ECO:0000313" key="1">
    <source>
        <dbReference type="EMBL" id="CCD34223.1"/>
    </source>
</evidence>
<organism evidence="1 2">
    <name type="scientific">Botryotinia fuckeliana (strain T4)</name>
    <name type="common">Noble rot fungus</name>
    <name type="synonym">Botrytis cinerea</name>
    <dbReference type="NCBI Taxonomy" id="999810"/>
    <lineage>
        <taxon>Eukaryota</taxon>
        <taxon>Fungi</taxon>
        <taxon>Dikarya</taxon>
        <taxon>Ascomycota</taxon>
        <taxon>Pezizomycotina</taxon>
        <taxon>Leotiomycetes</taxon>
        <taxon>Helotiales</taxon>
        <taxon>Sclerotiniaceae</taxon>
        <taxon>Botrytis</taxon>
    </lineage>
</organism>
<gene>
    <name evidence="1" type="ORF">BofuT4_uP104390.1</name>
</gene>
<accession>G2YAI2</accession>
<dbReference type="Proteomes" id="UP000008177">
    <property type="component" value="Unplaced contigs"/>
</dbReference>
<evidence type="ECO:0000313" key="2">
    <source>
        <dbReference type="Proteomes" id="UP000008177"/>
    </source>
</evidence>
<sequence>MPRRHLSRGSDVCGLSFLLSSSRLNPEFNSRLPSDARHLIPD</sequence>
<dbReference type="HOGENOM" id="CLU_3260440_0_0_1"/>
<reference evidence="2" key="1">
    <citation type="journal article" date="2011" name="PLoS Genet.">
        <title>Genomic analysis of the necrotrophic fungal pathogens Sclerotinia sclerotiorum and Botrytis cinerea.</title>
        <authorList>
            <person name="Amselem J."/>
            <person name="Cuomo C.A."/>
            <person name="van Kan J.A."/>
            <person name="Viaud M."/>
            <person name="Benito E.P."/>
            <person name="Couloux A."/>
            <person name="Coutinho P.M."/>
            <person name="de Vries R.P."/>
            <person name="Dyer P.S."/>
            <person name="Fillinger S."/>
            <person name="Fournier E."/>
            <person name="Gout L."/>
            <person name="Hahn M."/>
            <person name="Kohn L."/>
            <person name="Lapalu N."/>
            <person name="Plummer K.M."/>
            <person name="Pradier J.M."/>
            <person name="Quevillon E."/>
            <person name="Sharon A."/>
            <person name="Simon A."/>
            <person name="ten Have A."/>
            <person name="Tudzynski B."/>
            <person name="Tudzynski P."/>
            <person name="Wincker P."/>
            <person name="Andrew M."/>
            <person name="Anthouard V."/>
            <person name="Beever R.E."/>
            <person name="Beffa R."/>
            <person name="Benoit I."/>
            <person name="Bouzid O."/>
            <person name="Brault B."/>
            <person name="Chen Z."/>
            <person name="Choquer M."/>
            <person name="Collemare J."/>
            <person name="Cotton P."/>
            <person name="Danchin E.G."/>
            <person name="Da Silva C."/>
            <person name="Gautier A."/>
            <person name="Giraud C."/>
            <person name="Giraud T."/>
            <person name="Gonzalez C."/>
            <person name="Grossetete S."/>
            <person name="Guldener U."/>
            <person name="Henrissat B."/>
            <person name="Howlett B.J."/>
            <person name="Kodira C."/>
            <person name="Kretschmer M."/>
            <person name="Lappartient A."/>
            <person name="Leroch M."/>
            <person name="Levis C."/>
            <person name="Mauceli E."/>
            <person name="Neuveglise C."/>
            <person name="Oeser B."/>
            <person name="Pearson M."/>
            <person name="Poulain J."/>
            <person name="Poussereau N."/>
            <person name="Quesneville H."/>
            <person name="Rascle C."/>
            <person name="Schumacher J."/>
            <person name="Segurens B."/>
            <person name="Sexton A."/>
            <person name="Silva E."/>
            <person name="Sirven C."/>
            <person name="Soanes D.M."/>
            <person name="Talbot N.J."/>
            <person name="Templeton M."/>
            <person name="Yandava C."/>
            <person name="Yarden O."/>
            <person name="Zeng Q."/>
            <person name="Rollins J.A."/>
            <person name="Lebrun M.H."/>
            <person name="Dickman M."/>
        </authorList>
    </citation>
    <scope>NUCLEOTIDE SEQUENCE [LARGE SCALE GENOMIC DNA]</scope>
    <source>
        <strain evidence="2">T4</strain>
    </source>
</reference>
<dbReference type="EMBL" id="FQ790304">
    <property type="protein sequence ID" value="CCD34223.1"/>
    <property type="molecule type" value="Genomic_DNA"/>
</dbReference>
<proteinExistence type="predicted"/>
<dbReference type="InParanoid" id="G2YAI2"/>
<dbReference type="AlphaFoldDB" id="G2YAI2"/>